<feature type="non-terminal residue" evidence="1">
    <location>
        <position position="1"/>
    </location>
</feature>
<sequence length="72" mass="8782">YVFFFVRLCVLCRFFLVFFFLLHIFFFVCVCSCADCTAWKYFDKFFTGYHLKDYDVTKVSKEEMFGEKKGME</sequence>
<reference evidence="1" key="1">
    <citation type="submission" date="2019-05" db="EMBL/GenBank/DDBJ databases">
        <title>The de novo reference genome and transcriptome assemblies of the wild tomato species Solanum chilense.</title>
        <authorList>
            <person name="Stam R."/>
            <person name="Nosenko T."/>
            <person name="Hoerger A.C."/>
            <person name="Stephan W."/>
            <person name="Seidel M.A."/>
            <person name="Kuhn J.M.M."/>
            <person name="Haberer G."/>
            <person name="Tellier A."/>
        </authorList>
    </citation>
    <scope>NUCLEOTIDE SEQUENCE</scope>
    <source>
        <tissue evidence="1">Mature leaves</tissue>
    </source>
</reference>
<comment type="caution">
    <text evidence="1">The sequence shown here is derived from an EMBL/GenBank/DDBJ whole genome shotgun (WGS) entry which is preliminary data.</text>
</comment>
<accession>A0A6N2CLI5</accession>
<organism evidence="1">
    <name type="scientific">Solanum chilense</name>
    <name type="common">Tomato</name>
    <name type="synonym">Lycopersicon chilense</name>
    <dbReference type="NCBI Taxonomy" id="4083"/>
    <lineage>
        <taxon>Eukaryota</taxon>
        <taxon>Viridiplantae</taxon>
        <taxon>Streptophyta</taxon>
        <taxon>Embryophyta</taxon>
        <taxon>Tracheophyta</taxon>
        <taxon>Spermatophyta</taxon>
        <taxon>Magnoliopsida</taxon>
        <taxon>eudicotyledons</taxon>
        <taxon>Gunneridae</taxon>
        <taxon>Pentapetalae</taxon>
        <taxon>asterids</taxon>
        <taxon>lamiids</taxon>
        <taxon>Solanales</taxon>
        <taxon>Solanaceae</taxon>
        <taxon>Solanoideae</taxon>
        <taxon>Solaneae</taxon>
        <taxon>Solanum</taxon>
        <taxon>Solanum subgen. Lycopersicon</taxon>
    </lineage>
</organism>
<protein>
    <submittedName>
        <fullName evidence="1">Uncharacterized protein</fullName>
    </submittedName>
</protein>
<dbReference type="EMBL" id="RXGB01000040">
    <property type="protein sequence ID" value="TMX05610.1"/>
    <property type="molecule type" value="Genomic_DNA"/>
</dbReference>
<dbReference type="AlphaFoldDB" id="A0A6N2CLI5"/>
<gene>
    <name evidence="1" type="ORF">EJD97_015268</name>
</gene>
<evidence type="ECO:0000313" key="1">
    <source>
        <dbReference type="EMBL" id="TMX05610.1"/>
    </source>
</evidence>
<proteinExistence type="predicted"/>
<name>A0A6N2CLI5_SOLCI</name>